<reference evidence="2 3" key="1">
    <citation type="submission" date="2020-08" db="EMBL/GenBank/DDBJ databases">
        <title>Sequencing the genomes of 1000 actinobacteria strains.</title>
        <authorList>
            <person name="Klenk H.-P."/>
        </authorList>
    </citation>
    <scope>NUCLEOTIDE SEQUENCE [LARGE SCALE GENOMIC DNA]</scope>
    <source>
        <strain evidence="2 3">DSM 45518</strain>
    </source>
</reference>
<gene>
    <name evidence="2" type="ORF">BKA14_007735</name>
</gene>
<feature type="transmembrane region" description="Helical" evidence="1">
    <location>
        <begin position="7"/>
        <end position="28"/>
    </location>
</feature>
<accession>A0A7W7CZP3</accession>
<keyword evidence="1" id="KW-0812">Transmembrane</keyword>
<proteinExistence type="predicted"/>
<dbReference type="EMBL" id="JACHMF010000001">
    <property type="protein sequence ID" value="MBB4697587.1"/>
    <property type="molecule type" value="Genomic_DNA"/>
</dbReference>
<protein>
    <submittedName>
        <fullName evidence="2">Uncharacterized protein</fullName>
    </submittedName>
</protein>
<dbReference type="RefSeq" id="WP_239092692.1">
    <property type="nucleotide sequence ID" value="NZ_BOMC01000033.1"/>
</dbReference>
<keyword evidence="1" id="KW-1133">Transmembrane helix</keyword>
<evidence type="ECO:0000313" key="3">
    <source>
        <dbReference type="Proteomes" id="UP000542742"/>
    </source>
</evidence>
<evidence type="ECO:0000313" key="2">
    <source>
        <dbReference type="EMBL" id="MBB4697587.1"/>
    </source>
</evidence>
<dbReference type="AlphaFoldDB" id="A0A7W7CZP3"/>
<comment type="caution">
    <text evidence="2">The sequence shown here is derived from an EMBL/GenBank/DDBJ whole genome shotgun (WGS) entry which is preliminary data.</text>
</comment>
<organism evidence="2 3">
    <name type="scientific">Paractinoplanes abujensis</name>
    <dbReference type="NCBI Taxonomy" id="882441"/>
    <lineage>
        <taxon>Bacteria</taxon>
        <taxon>Bacillati</taxon>
        <taxon>Actinomycetota</taxon>
        <taxon>Actinomycetes</taxon>
        <taxon>Micromonosporales</taxon>
        <taxon>Micromonosporaceae</taxon>
        <taxon>Paractinoplanes</taxon>
    </lineage>
</organism>
<feature type="transmembrane region" description="Helical" evidence="1">
    <location>
        <begin position="66"/>
        <end position="87"/>
    </location>
</feature>
<dbReference type="Proteomes" id="UP000542742">
    <property type="component" value="Unassembled WGS sequence"/>
</dbReference>
<sequence>MVNRVDALTVAGFGALPLLIGLGLVALLSRLGGWGTRTAVIVAPVPAPAPIVVMTLPADFDGVSTLTPAVCHVVLAVVSVVAVLALGRKASVPVELSAAQNGV</sequence>
<keyword evidence="3" id="KW-1185">Reference proteome</keyword>
<keyword evidence="1" id="KW-0472">Membrane</keyword>
<name>A0A7W7CZP3_9ACTN</name>
<evidence type="ECO:0000256" key="1">
    <source>
        <dbReference type="SAM" id="Phobius"/>
    </source>
</evidence>